<dbReference type="Gene3D" id="2.40.420.20">
    <property type="match status" value="1"/>
</dbReference>
<dbReference type="OrthoDB" id="9806939at2"/>
<dbReference type="RefSeq" id="WP_027227563.1">
    <property type="nucleotide sequence ID" value="NZ_FJAK01000004.1"/>
</dbReference>
<evidence type="ECO:0000259" key="3">
    <source>
        <dbReference type="Pfam" id="PF25917"/>
    </source>
</evidence>
<dbReference type="InterPro" id="IPR058625">
    <property type="entry name" value="MdtA-like_BSH"/>
</dbReference>
<dbReference type="GO" id="GO:1990281">
    <property type="term" value="C:efflux pump complex"/>
    <property type="evidence" value="ECO:0007669"/>
    <property type="project" value="TreeGrafter"/>
</dbReference>
<dbReference type="Pfam" id="PF25954">
    <property type="entry name" value="Beta-barrel_RND_2"/>
    <property type="match status" value="1"/>
</dbReference>
<evidence type="ECO:0000259" key="2">
    <source>
        <dbReference type="Pfam" id="PF25876"/>
    </source>
</evidence>
<dbReference type="AlphaFoldDB" id="A0A2S6F1R7"/>
<dbReference type="Pfam" id="PF25876">
    <property type="entry name" value="HH_MFP_RND"/>
    <property type="match status" value="1"/>
</dbReference>
<dbReference type="Gene3D" id="2.40.50.100">
    <property type="match status" value="1"/>
</dbReference>
<evidence type="ECO:0000256" key="1">
    <source>
        <dbReference type="ARBA" id="ARBA00009477"/>
    </source>
</evidence>
<reference evidence="5 6" key="1">
    <citation type="submission" date="2018-02" db="EMBL/GenBank/DDBJ databases">
        <title>Draft genome sequences of four Legionella pneumophila clinical strains isolated in Ontario.</title>
        <authorList>
            <person name="Fortuna A."/>
            <person name="Ramnarine R."/>
            <person name="Li A."/>
            <person name="Frantz C."/>
            <person name="Mallo G."/>
        </authorList>
    </citation>
    <scope>NUCLEOTIDE SEQUENCE [LARGE SCALE GENOMIC DNA]</scope>
    <source>
        <strain evidence="5 6">LG61</strain>
    </source>
</reference>
<dbReference type="InterPro" id="IPR006143">
    <property type="entry name" value="RND_pump_MFP"/>
</dbReference>
<evidence type="ECO:0000313" key="6">
    <source>
        <dbReference type="Proteomes" id="UP000239239"/>
    </source>
</evidence>
<dbReference type="NCBIfam" id="TIGR01730">
    <property type="entry name" value="RND_mfp"/>
    <property type="match status" value="1"/>
</dbReference>
<dbReference type="Gene3D" id="2.40.30.170">
    <property type="match status" value="1"/>
</dbReference>
<comment type="caution">
    <text evidence="5">The sequence shown here is derived from an EMBL/GenBank/DDBJ whole genome shotgun (WGS) entry which is preliminary data.</text>
</comment>
<dbReference type="GO" id="GO:0015562">
    <property type="term" value="F:efflux transmembrane transporter activity"/>
    <property type="evidence" value="ECO:0007669"/>
    <property type="project" value="TreeGrafter"/>
</dbReference>
<dbReference type="Proteomes" id="UP000239239">
    <property type="component" value="Unassembled WGS sequence"/>
</dbReference>
<dbReference type="InterPro" id="IPR058792">
    <property type="entry name" value="Beta-barrel_RND_2"/>
</dbReference>
<evidence type="ECO:0000259" key="4">
    <source>
        <dbReference type="Pfam" id="PF25954"/>
    </source>
</evidence>
<dbReference type="InterPro" id="IPR058624">
    <property type="entry name" value="MdtA-like_HH"/>
</dbReference>
<dbReference type="Gene3D" id="1.10.287.470">
    <property type="entry name" value="Helix hairpin bin"/>
    <property type="match status" value="1"/>
</dbReference>
<dbReference type="SUPFAM" id="SSF111369">
    <property type="entry name" value="HlyD-like secretion proteins"/>
    <property type="match status" value="1"/>
</dbReference>
<comment type="similarity">
    <text evidence="1">Belongs to the membrane fusion protein (MFP) (TC 8.A.1) family.</text>
</comment>
<sequence>MKKYLTFVVSGLAFIAIIWFIRHLWIIGTVKVVHPVYGTAIQAVYATGTVEPTIMMPIASQNTARLIKLNADEGSEVVKGQTLASLEDEHLQHNLKELKEHEKLAKIRYERNAQLVKKGVISKDEYDRTLSEWQAASAAVRRIEAQISYLQLIAPADGRIIKRDGEVGQLIPANQPVFWLSCCAPLRISAEVDEEDIVLVRVGQKVMIRSDAFPNQIFYGRVKSITPKGDPIARSYRVRISFIENNPLLIGMTAETNIIVHEKKNALLLPVSSISENKIWLVQDDGKLTQNTVTIGAKGLKQIEILKGVSINDLVVLKPDHKLKKGQKVRFILVKQDE</sequence>
<proteinExistence type="inferred from homology"/>
<protein>
    <submittedName>
        <fullName evidence="5">Efflux RND transporter periplasmic adaptor subunit</fullName>
    </submittedName>
</protein>
<dbReference type="EMBL" id="PQWY01000010">
    <property type="protein sequence ID" value="PPK31389.1"/>
    <property type="molecule type" value="Genomic_DNA"/>
</dbReference>
<evidence type="ECO:0000313" key="5">
    <source>
        <dbReference type="EMBL" id="PPK31389.1"/>
    </source>
</evidence>
<name>A0A2S6F1R7_LEGPN</name>
<accession>A0A2S6F1R7</accession>
<organism evidence="5 6">
    <name type="scientific">Legionella pneumophila</name>
    <dbReference type="NCBI Taxonomy" id="446"/>
    <lineage>
        <taxon>Bacteria</taxon>
        <taxon>Pseudomonadati</taxon>
        <taxon>Pseudomonadota</taxon>
        <taxon>Gammaproteobacteria</taxon>
        <taxon>Legionellales</taxon>
        <taxon>Legionellaceae</taxon>
        <taxon>Legionella</taxon>
    </lineage>
</organism>
<gene>
    <name evidence="5" type="ORF">C3928_04955</name>
</gene>
<dbReference type="Pfam" id="PF25917">
    <property type="entry name" value="BSH_RND"/>
    <property type="match status" value="1"/>
</dbReference>
<feature type="domain" description="Multidrug resistance protein MdtA-like alpha-helical hairpin" evidence="2">
    <location>
        <begin position="103"/>
        <end position="147"/>
    </location>
</feature>
<dbReference type="PANTHER" id="PTHR30469">
    <property type="entry name" value="MULTIDRUG RESISTANCE PROTEIN MDTA"/>
    <property type="match status" value="1"/>
</dbReference>
<feature type="domain" description="Multidrug resistance protein MdtA-like barrel-sandwich hybrid" evidence="3">
    <location>
        <begin position="58"/>
        <end position="177"/>
    </location>
</feature>
<feature type="domain" description="CusB-like beta-barrel" evidence="4">
    <location>
        <begin position="188"/>
        <end position="258"/>
    </location>
</feature>